<gene>
    <name evidence="2" type="ORF">KL86PLE_90627</name>
</gene>
<feature type="transmembrane region" description="Helical" evidence="1">
    <location>
        <begin position="85"/>
        <end position="107"/>
    </location>
</feature>
<evidence type="ECO:0008006" key="3">
    <source>
        <dbReference type="Google" id="ProtNLM"/>
    </source>
</evidence>
<dbReference type="RefSeq" id="WP_288198735.1">
    <property type="nucleotide sequence ID" value="NZ_LT608334.1"/>
</dbReference>
<organism evidence="2">
    <name type="scientific">uncultured Pleomorphomonas sp</name>
    <dbReference type="NCBI Taxonomy" id="442121"/>
    <lineage>
        <taxon>Bacteria</taxon>
        <taxon>Pseudomonadati</taxon>
        <taxon>Pseudomonadota</taxon>
        <taxon>Alphaproteobacteria</taxon>
        <taxon>Hyphomicrobiales</taxon>
        <taxon>Pleomorphomonadaceae</taxon>
        <taxon>Pleomorphomonas</taxon>
        <taxon>environmental samples</taxon>
    </lineage>
</organism>
<evidence type="ECO:0000313" key="2">
    <source>
        <dbReference type="EMBL" id="SCM79764.1"/>
    </source>
</evidence>
<feature type="transmembrane region" description="Helical" evidence="1">
    <location>
        <begin position="27"/>
        <end position="44"/>
    </location>
</feature>
<name>A0A212LQA6_9HYPH</name>
<proteinExistence type="predicted"/>
<protein>
    <recommendedName>
        <fullName evidence="3">Transmembrane protein</fullName>
    </recommendedName>
</protein>
<keyword evidence="1" id="KW-0812">Transmembrane</keyword>
<evidence type="ECO:0000256" key="1">
    <source>
        <dbReference type="SAM" id="Phobius"/>
    </source>
</evidence>
<feature type="transmembrane region" description="Helical" evidence="1">
    <location>
        <begin position="56"/>
        <end position="78"/>
    </location>
</feature>
<sequence length="130" mass="14167">MQKDTPQAIENAKTANRIARDKCIRKLFLLSLAVTIVVTILLGFKVPNQDFGSARYIGSMIGSFIVIFLSSSLSFAVVRLARDASVLTAGLGTGVVIALLMSVNMYYSALHDLEEHFSAAPVEDIESMQR</sequence>
<dbReference type="EMBL" id="FMJD01000013">
    <property type="protein sequence ID" value="SCM79764.1"/>
    <property type="molecule type" value="Genomic_DNA"/>
</dbReference>
<accession>A0A212LQA6</accession>
<dbReference type="AlphaFoldDB" id="A0A212LQA6"/>
<reference evidence="2" key="1">
    <citation type="submission" date="2016-08" db="EMBL/GenBank/DDBJ databases">
        <authorList>
            <person name="Seilhamer J.J."/>
        </authorList>
    </citation>
    <scope>NUCLEOTIDE SEQUENCE</scope>
    <source>
        <strain evidence="2">86</strain>
    </source>
</reference>
<keyword evidence="1" id="KW-1133">Transmembrane helix</keyword>
<keyword evidence="1" id="KW-0472">Membrane</keyword>